<dbReference type="EMBL" id="SJPN01000001">
    <property type="protein sequence ID" value="TWU07712.1"/>
    <property type="molecule type" value="Genomic_DNA"/>
</dbReference>
<dbReference type="InterPro" id="IPR016024">
    <property type="entry name" value="ARM-type_fold"/>
</dbReference>
<dbReference type="AlphaFoldDB" id="A0A5C6B7X6"/>
<dbReference type="Pfam" id="PF13646">
    <property type="entry name" value="HEAT_2"/>
    <property type="match status" value="1"/>
</dbReference>
<dbReference type="Gene3D" id="1.25.10.10">
    <property type="entry name" value="Leucine-rich Repeat Variant"/>
    <property type="match status" value="1"/>
</dbReference>
<dbReference type="SUPFAM" id="SSF48371">
    <property type="entry name" value="ARM repeat"/>
    <property type="match status" value="1"/>
</dbReference>
<proteinExistence type="predicted"/>
<evidence type="ECO:0000256" key="2">
    <source>
        <dbReference type="SAM" id="SignalP"/>
    </source>
</evidence>
<accession>A0A5C6B7X6</accession>
<dbReference type="InterPro" id="IPR011989">
    <property type="entry name" value="ARM-like"/>
</dbReference>
<gene>
    <name evidence="3" type="ORF">Pla52n_02850</name>
</gene>
<comment type="caution">
    <text evidence="3">The sequence shown here is derived from an EMBL/GenBank/DDBJ whole genome shotgun (WGS) entry which is preliminary data.</text>
</comment>
<keyword evidence="2" id="KW-0732">Signal</keyword>
<dbReference type="RefSeq" id="WP_231741587.1">
    <property type="nucleotide sequence ID" value="NZ_CP151726.1"/>
</dbReference>
<evidence type="ECO:0000313" key="4">
    <source>
        <dbReference type="Proteomes" id="UP000320176"/>
    </source>
</evidence>
<dbReference type="Proteomes" id="UP000320176">
    <property type="component" value="Unassembled WGS sequence"/>
</dbReference>
<protein>
    <submittedName>
        <fullName evidence="3">HEAT repeat protein</fullName>
    </submittedName>
</protein>
<evidence type="ECO:0000313" key="3">
    <source>
        <dbReference type="EMBL" id="TWU07712.1"/>
    </source>
</evidence>
<reference evidence="3 4" key="1">
    <citation type="submission" date="2019-02" db="EMBL/GenBank/DDBJ databases">
        <title>Deep-cultivation of Planctomycetes and their phenomic and genomic characterization uncovers novel biology.</title>
        <authorList>
            <person name="Wiegand S."/>
            <person name="Jogler M."/>
            <person name="Boedeker C."/>
            <person name="Pinto D."/>
            <person name="Vollmers J."/>
            <person name="Rivas-Marin E."/>
            <person name="Kohn T."/>
            <person name="Peeters S.H."/>
            <person name="Heuer A."/>
            <person name="Rast P."/>
            <person name="Oberbeckmann S."/>
            <person name="Bunk B."/>
            <person name="Jeske O."/>
            <person name="Meyerdierks A."/>
            <person name="Storesund J.E."/>
            <person name="Kallscheuer N."/>
            <person name="Luecker S."/>
            <person name="Lage O.M."/>
            <person name="Pohl T."/>
            <person name="Merkel B.J."/>
            <person name="Hornburger P."/>
            <person name="Mueller R.-W."/>
            <person name="Bruemmer F."/>
            <person name="Labrenz M."/>
            <person name="Spormann A.M."/>
            <person name="Op Den Camp H."/>
            <person name="Overmann J."/>
            <person name="Amann R."/>
            <person name="Jetten M.S.M."/>
            <person name="Mascher T."/>
            <person name="Medema M.H."/>
            <person name="Devos D.P."/>
            <person name="Kaster A.-K."/>
            <person name="Ovreas L."/>
            <person name="Rohde M."/>
            <person name="Galperin M.Y."/>
            <person name="Jogler C."/>
        </authorList>
    </citation>
    <scope>NUCLEOTIDE SEQUENCE [LARGE SCALE GENOMIC DNA]</scope>
    <source>
        <strain evidence="3 4">Pla52n</strain>
    </source>
</reference>
<feature type="signal peptide" evidence="2">
    <location>
        <begin position="1"/>
        <end position="31"/>
    </location>
</feature>
<sequence precursor="true">MTIHTVRHRSDRPRHSLQSLLRGLLPLVALAAMVQSGCHDGPLYALKSVNPYFTMKEWRKDAELGVTDHERREQLMQLADQIGTMPIERQRFWGKHLSRIMANDPSAEMRHLSMLAASRLKTPQAIELLEQGLDDESMKVRMSACTGLGKRPEPQAAQLLASAFGTETDQDVKNAAIAALGKHKGQIPMDSLRLALNDQDPATVSLAMSSLRGVTGKNYGTTPQQWIAALDKATPPTPDGDDAKVRMASGQLPTTR</sequence>
<organism evidence="3 4">
    <name type="scientific">Stieleria varia</name>
    <dbReference type="NCBI Taxonomy" id="2528005"/>
    <lineage>
        <taxon>Bacteria</taxon>
        <taxon>Pseudomonadati</taxon>
        <taxon>Planctomycetota</taxon>
        <taxon>Planctomycetia</taxon>
        <taxon>Pirellulales</taxon>
        <taxon>Pirellulaceae</taxon>
        <taxon>Stieleria</taxon>
    </lineage>
</organism>
<feature type="region of interest" description="Disordered" evidence="1">
    <location>
        <begin position="232"/>
        <end position="256"/>
    </location>
</feature>
<evidence type="ECO:0000256" key="1">
    <source>
        <dbReference type="SAM" id="MobiDB-lite"/>
    </source>
</evidence>
<name>A0A5C6B7X6_9BACT</name>
<feature type="chain" id="PRO_5022714442" evidence="2">
    <location>
        <begin position="32"/>
        <end position="256"/>
    </location>
</feature>
<keyword evidence="4" id="KW-1185">Reference proteome</keyword>